<reference evidence="2 3" key="1">
    <citation type="submission" date="2019-04" db="EMBL/GenBank/DDBJ databases">
        <title>Sphingobacterium olei sp. nov., isolated from oil-contaminated soil.</title>
        <authorList>
            <person name="Liu B."/>
        </authorList>
    </citation>
    <scope>NUCLEOTIDE SEQUENCE [LARGE SCALE GENOMIC DNA]</scope>
    <source>
        <strain evidence="2 3">Y3L14</strain>
    </source>
</reference>
<name>A0A4U0GU50_9SPHI</name>
<gene>
    <name evidence="2" type="ORF">FAZ19_20770</name>
</gene>
<accession>A0A4U0GU50</accession>
<feature type="signal peptide" evidence="1">
    <location>
        <begin position="1"/>
        <end position="20"/>
    </location>
</feature>
<sequence>MNTYTFFFVLCLLYSHLTIAQENTRPYKKIRAGYELNIGGFTDQYTAVNPSGTVHYLIHPQLWTGLRAGFRHLFSDPAYKEKDLQSKNIFINEEIKGIATISLRYYFSDKKISPLLEGRLGLQQGIRSEQVQLATGGLLGCAFKFPFGGIIHFGYQTELLNYNSLTYRTDGTGYTVYRVIGDLPIKRMSHGGFINFTFN</sequence>
<feature type="chain" id="PRO_5020204940" description="DUF3575 domain-containing protein" evidence="1">
    <location>
        <begin position="21"/>
        <end position="199"/>
    </location>
</feature>
<organism evidence="2 3">
    <name type="scientific">Sphingobacterium alkalisoli</name>
    <dbReference type="NCBI Taxonomy" id="1874115"/>
    <lineage>
        <taxon>Bacteria</taxon>
        <taxon>Pseudomonadati</taxon>
        <taxon>Bacteroidota</taxon>
        <taxon>Sphingobacteriia</taxon>
        <taxon>Sphingobacteriales</taxon>
        <taxon>Sphingobacteriaceae</taxon>
        <taxon>Sphingobacterium</taxon>
    </lineage>
</organism>
<dbReference type="AlphaFoldDB" id="A0A4U0GU50"/>
<evidence type="ECO:0000313" key="3">
    <source>
        <dbReference type="Proteomes" id="UP000309872"/>
    </source>
</evidence>
<proteinExistence type="predicted"/>
<dbReference type="Proteomes" id="UP000309872">
    <property type="component" value="Unassembled WGS sequence"/>
</dbReference>
<evidence type="ECO:0008006" key="4">
    <source>
        <dbReference type="Google" id="ProtNLM"/>
    </source>
</evidence>
<dbReference type="OrthoDB" id="10009169at2"/>
<evidence type="ECO:0000313" key="2">
    <source>
        <dbReference type="EMBL" id="TJY62487.1"/>
    </source>
</evidence>
<protein>
    <recommendedName>
        <fullName evidence="4">DUF3575 domain-containing protein</fullName>
    </recommendedName>
</protein>
<dbReference type="RefSeq" id="WP_136822684.1">
    <property type="nucleotide sequence ID" value="NZ_BMJX01000008.1"/>
</dbReference>
<evidence type="ECO:0000256" key="1">
    <source>
        <dbReference type="SAM" id="SignalP"/>
    </source>
</evidence>
<keyword evidence="1" id="KW-0732">Signal</keyword>
<keyword evidence="3" id="KW-1185">Reference proteome</keyword>
<dbReference type="EMBL" id="SUKA01000008">
    <property type="protein sequence ID" value="TJY62487.1"/>
    <property type="molecule type" value="Genomic_DNA"/>
</dbReference>
<comment type="caution">
    <text evidence="2">The sequence shown here is derived from an EMBL/GenBank/DDBJ whole genome shotgun (WGS) entry which is preliminary data.</text>
</comment>